<keyword evidence="2" id="KW-0812">Transmembrane</keyword>
<accession>A0ABU1D769</accession>
<dbReference type="RefSeq" id="WP_347287165.1">
    <property type="nucleotide sequence ID" value="NZ_JAUZQE010000021.1"/>
</dbReference>
<feature type="transmembrane region" description="Helical" evidence="2">
    <location>
        <begin position="43"/>
        <end position="61"/>
    </location>
</feature>
<dbReference type="Proteomes" id="UP001232156">
    <property type="component" value="Unassembled WGS sequence"/>
</dbReference>
<organism evidence="3 4">
    <name type="scientific">Yanghanlia caeni</name>
    <dbReference type="NCBI Taxonomy" id="3064283"/>
    <lineage>
        <taxon>Bacteria</taxon>
        <taxon>Pseudomonadati</taxon>
        <taxon>Pseudomonadota</taxon>
        <taxon>Betaproteobacteria</taxon>
        <taxon>Burkholderiales</taxon>
        <taxon>Alcaligenaceae</taxon>
        <taxon>Yanghanlia</taxon>
    </lineage>
</organism>
<keyword evidence="2" id="KW-1133">Transmembrane helix</keyword>
<gene>
    <name evidence="3" type="primary">gspM</name>
    <name evidence="3" type="ORF">Q8947_09915</name>
</gene>
<feature type="compositionally biased region" description="Basic and acidic residues" evidence="1">
    <location>
        <begin position="1"/>
        <end position="11"/>
    </location>
</feature>
<comment type="caution">
    <text evidence="3">The sequence shown here is derived from an EMBL/GenBank/DDBJ whole genome shotgun (WGS) entry which is preliminary data.</text>
</comment>
<evidence type="ECO:0000256" key="2">
    <source>
        <dbReference type="SAM" id="Phobius"/>
    </source>
</evidence>
<reference evidence="3 4" key="1">
    <citation type="submission" date="2023-08" db="EMBL/GenBank/DDBJ databases">
        <title>Alcaligenaceae gen. nov., a novel taxon isolated from the sludge of Yixing Pesticide Factory.</title>
        <authorList>
            <person name="Ruan L."/>
        </authorList>
    </citation>
    <scope>NUCLEOTIDE SEQUENCE [LARGE SCALE GENOMIC DNA]</scope>
    <source>
        <strain evidence="3 4">LG-2</strain>
    </source>
</reference>
<sequence>MNPHAKPDAGPRHHSPAQGPHAAATARVQARAWWAARTQRERTMLSVAALLMLAALTWSLGVRPALDTIARLHTQLPQLRAEAMQIDAIIAEAHALQRTQTARIDATSLGETLRDDLHRAGLQSHADVQAAGPGTPADQAAWEVTVHDAPAATTLRWVSGVPFRLHVRVHGAELARSRVDGRDRPGHITGRIVLLAPEQTP</sequence>
<proteinExistence type="predicted"/>
<keyword evidence="2" id="KW-0472">Membrane</keyword>
<evidence type="ECO:0000256" key="1">
    <source>
        <dbReference type="SAM" id="MobiDB-lite"/>
    </source>
</evidence>
<feature type="region of interest" description="Disordered" evidence="1">
    <location>
        <begin position="1"/>
        <end position="24"/>
    </location>
</feature>
<dbReference type="EMBL" id="JAUZQE010000021">
    <property type="protein sequence ID" value="MDR4126296.1"/>
    <property type="molecule type" value="Genomic_DNA"/>
</dbReference>
<evidence type="ECO:0000313" key="3">
    <source>
        <dbReference type="EMBL" id="MDR4126296.1"/>
    </source>
</evidence>
<dbReference type="InterPro" id="IPR007690">
    <property type="entry name" value="T2SS_GspM"/>
</dbReference>
<protein>
    <submittedName>
        <fullName evidence="3">Type II secretion system protein GspM</fullName>
    </submittedName>
</protein>
<dbReference type="Pfam" id="PF04612">
    <property type="entry name" value="T2SSM"/>
    <property type="match status" value="1"/>
</dbReference>
<keyword evidence="4" id="KW-1185">Reference proteome</keyword>
<name>A0ABU1D769_9BURK</name>
<evidence type="ECO:0000313" key="4">
    <source>
        <dbReference type="Proteomes" id="UP001232156"/>
    </source>
</evidence>